<dbReference type="InterPro" id="IPR036249">
    <property type="entry name" value="Thioredoxin-like_sf"/>
</dbReference>
<reference evidence="2" key="1">
    <citation type="submission" date="2020-05" db="UniProtKB">
        <authorList>
            <consortium name="EnsemblMetazoa"/>
        </authorList>
    </citation>
    <scope>IDENTIFICATION</scope>
    <source>
        <strain evidence="2">Aabys</strain>
    </source>
</reference>
<dbReference type="InterPro" id="IPR052565">
    <property type="entry name" value="Glutaredoxin-like_YDR286C"/>
</dbReference>
<dbReference type="eggNOG" id="KOG1390">
    <property type="taxonomic scope" value="Eukaryota"/>
</dbReference>
<dbReference type="PANTHER" id="PTHR33558">
    <property type="entry name" value="GLUTAREDOXIN-LIKE PROTEIN C5ORF63 HOMOLOG"/>
    <property type="match status" value="1"/>
</dbReference>
<dbReference type="GO" id="GO:0016747">
    <property type="term" value="F:acyltransferase activity, transferring groups other than amino-acyl groups"/>
    <property type="evidence" value="ECO:0007669"/>
    <property type="project" value="InterPro"/>
</dbReference>
<dbReference type="GeneID" id="101896285"/>
<dbReference type="VEuPathDB" id="VectorBase:MDOMA2_014811"/>
<dbReference type="RefSeq" id="XP_011291789.1">
    <property type="nucleotide sequence ID" value="XM_011293487.2"/>
</dbReference>
<dbReference type="Pfam" id="PF00108">
    <property type="entry name" value="Thiolase_N"/>
    <property type="match status" value="1"/>
</dbReference>
<dbReference type="Pfam" id="PF05768">
    <property type="entry name" value="Glrx-like"/>
    <property type="match status" value="1"/>
</dbReference>
<dbReference type="InterPro" id="IPR008554">
    <property type="entry name" value="Glutaredoxin-like"/>
</dbReference>
<reference evidence="4" key="2">
    <citation type="submission" date="2025-04" db="UniProtKB">
        <authorList>
            <consortium name="RefSeq"/>
        </authorList>
    </citation>
    <scope>IDENTIFICATION</scope>
    <source>
        <strain evidence="4">Aabys</strain>
    </source>
</reference>
<organism evidence="2">
    <name type="scientific">Musca domestica</name>
    <name type="common">House fly</name>
    <dbReference type="NCBI Taxonomy" id="7370"/>
    <lineage>
        <taxon>Eukaryota</taxon>
        <taxon>Metazoa</taxon>
        <taxon>Ecdysozoa</taxon>
        <taxon>Arthropoda</taxon>
        <taxon>Hexapoda</taxon>
        <taxon>Insecta</taxon>
        <taxon>Pterygota</taxon>
        <taxon>Neoptera</taxon>
        <taxon>Endopterygota</taxon>
        <taxon>Diptera</taxon>
        <taxon>Brachycera</taxon>
        <taxon>Muscomorpha</taxon>
        <taxon>Muscoidea</taxon>
        <taxon>Muscidae</taxon>
        <taxon>Musca</taxon>
    </lineage>
</organism>
<protein>
    <submittedName>
        <fullName evidence="4">Acetyl-CoA acetyltransferase, mitochondrial</fullName>
    </submittedName>
</protein>
<dbReference type="InterPro" id="IPR020616">
    <property type="entry name" value="Thiolase_N"/>
</dbReference>
<dbReference type="VEuPathDB" id="VectorBase:MDOA008739"/>
<dbReference type="AlphaFoldDB" id="A0A1I8MV40"/>
<feature type="domain" description="Thiolase N-terminal" evidence="1">
    <location>
        <begin position="30"/>
        <end position="152"/>
    </location>
</feature>
<dbReference type="SUPFAM" id="SSF52833">
    <property type="entry name" value="Thioredoxin-like"/>
    <property type="match status" value="1"/>
</dbReference>
<proteinExistence type="predicted"/>
<dbReference type="InterPro" id="IPR016039">
    <property type="entry name" value="Thiolase-like"/>
</dbReference>
<evidence type="ECO:0000313" key="3">
    <source>
        <dbReference type="Proteomes" id="UP001652621"/>
    </source>
</evidence>
<dbReference type="PANTHER" id="PTHR33558:SF1">
    <property type="entry name" value="GLUTAREDOXIN-LIKE PROTEIN C5ORF63 HOMOLOG"/>
    <property type="match status" value="1"/>
</dbReference>
<keyword evidence="3" id="KW-1185">Reference proteome</keyword>
<name>A0A1I8MV40_MUSDO</name>
<evidence type="ECO:0000313" key="2">
    <source>
        <dbReference type="EnsemblMetazoa" id="MDOA008739-PB"/>
    </source>
</evidence>
<dbReference type="Proteomes" id="UP001652621">
    <property type="component" value="Unplaced"/>
</dbReference>
<dbReference type="OrthoDB" id="429967at2759"/>
<dbReference type="SUPFAM" id="SSF53901">
    <property type="entry name" value="Thiolase-like"/>
    <property type="match status" value="1"/>
</dbReference>
<dbReference type="EnsemblMetazoa" id="MDOA008739-RB">
    <property type="protein sequence ID" value="MDOA008739-PB"/>
    <property type="gene ID" value="MDOA008739"/>
</dbReference>
<sequence>MQLLQKIVYPKLRTILFRSCRHIHSERDAIVVASAVRTPWGYPLGEISLVRPTALITVALEAAIKQAGAPLEKIKHISVVQKSCGELQLNLDEICNGYLKKANIQIENEVEQKHSAYSSLVKSIGELMAGSSEFVVVGGVETASEIPHNQGVINNGDYYKSLHHRATFQGLYDVELVPLRILQQLPNQRRFQIEIEQDEVNEENSSTYHGAAALVLTTMAKALEYNIKPLAKLKDYNIVENADIEKMPLEVRHIVERSNVDISQIMHWEINNNALNTIQDKFNIPEYINPYGCSYLTNSSAASLYRMLTHMSHSLQPYNLGGLIHSNDNDALIALMEKLHFPNAQGTLPRLTLFTKDPCHLCEMLVVDLEMNFLGEYELEKVYIDKKENVRFLRLYRHDIPVLYLNGQFLCMHRLNARVLRQKLDMLKKRKQIQ</sequence>
<gene>
    <name evidence="2" type="primary">101896285</name>
    <name evidence="4" type="synonym">LOC101896285</name>
</gene>
<dbReference type="STRING" id="7370.A0A1I8MV40"/>
<evidence type="ECO:0000313" key="4">
    <source>
        <dbReference type="RefSeq" id="XP_011291789.1"/>
    </source>
</evidence>
<dbReference type="Gene3D" id="3.40.47.10">
    <property type="match status" value="2"/>
</dbReference>
<accession>A0A1I8MV40</accession>
<dbReference type="Gene3D" id="3.40.30.10">
    <property type="entry name" value="Glutaredoxin"/>
    <property type="match status" value="1"/>
</dbReference>
<dbReference type="KEGG" id="mde:101896285"/>
<evidence type="ECO:0000259" key="1">
    <source>
        <dbReference type="Pfam" id="PF00108"/>
    </source>
</evidence>